<dbReference type="Pfam" id="PF07975">
    <property type="entry name" value="C1_4"/>
    <property type="match status" value="1"/>
</dbReference>
<dbReference type="SUPFAM" id="SSF57889">
    <property type="entry name" value="Cysteine-rich domain"/>
    <property type="match status" value="1"/>
</dbReference>
<sequence>MEGFSRLNWIEMTHILDLEALLLEDAHTRLDTHVTDRTLVAPPPGLGHVGPCLTFDWSLSLSAMMELKNLSIRVSIVGLSAELFICKRISSETKGTYEVALDDSHLQEALLVHVSPPLALQTQDSCLMKMGLIKIEHIVLPKQKNLKRETATALVHVHLWDTTVLFRHVGGDVGFPTYQENTKPAMCYCHLDTKEPDEGWSTTGYFCPQCQSKYCTLPIECKVCGLTLVSATHLARSYHHLFPIDNYEEVPFADVHERVCYGCQDVLKEKMVSQCPQCSRIFCLECDVFVHSSLHVCPGCSNTPST</sequence>
<dbReference type="PANTHER" id="PTHR12695:SF2">
    <property type="entry name" value="GENERAL TRANSCRIPTION FACTOR IIH SUBUNIT 2-RELATED"/>
    <property type="match status" value="1"/>
</dbReference>
<dbReference type="Proteomes" id="UP001235939">
    <property type="component" value="Chromosome 21"/>
</dbReference>
<evidence type="ECO:0000313" key="5">
    <source>
        <dbReference type="Proteomes" id="UP001235939"/>
    </source>
</evidence>
<keyword evidence="1" id="KW-0479">Metal-binding</keyword>
<dbReference type="InterPro" id="IPR007198">
    <property type="entry name" value="Ssl1-like"/>
</dbReference>
<protein>
    <submittedName>
        <fullName evidence="4">GTF2H2</fullName>
    </submittedName>
</protein>
<dbReference type="SMART" id="SM01047">
    <property type="entry name" value="C1_4"/>
    <property type="match status" value="1"/>
</dbReference>
<keyword evidence="5" id="KW-1185">Reference proteome</keyword>
<evidence type="ECO:0000259" key="3">
    <source>
        <dbReference type="PROSITE" id="PS00028"/>
    </source>
</evidence>
<gene>
    <name evidence="4" type="ORF">LAZ67_21000121</name>
</gene>
<dbReference type="Gene3D" id="3.40.50.410">
    <property type="entry name" value="von Willebrand factor, type A domain"/>
    <property type="match status" value="1"/>
</dbReference>
<dbReference type="InterPro" id="IPR013087">
    <property type="entry name" value="Znf_C2H2_type"/>
</dbReference>
<evidence type="ECO:0000256" key="1">
    <source>
        <dbReference type="ARBA" id="ARBA00022723"/>
    </source>
</evidence>
<dbReference type="Gene3D" id="3.30.40.10">
    <property type="entry name" value="Zinc/RING finger domain, C3HC4 (zinc finger)"/>
    <property type="match status" value="1"/>
</dbReference>
<dbReference type="Pfam" id="PF04056">
    <property type="entry name" value="Ssl1"/>
    <property type="match status" value="1"/>
</dbReference>
<dbReference type="PANTHER" id="PTHR12695">
    <property type="entry name" value="GENERAL TRANSCRIPTION FACTOR IIH SUBUNIT 2"/>
    <property type="match status" value="1"/>
</dbReference>
<name>A0ABY6LPX9_9ARAC</name>
<dbReference type="InterPro" id="IPR004595">
    <property type="entry name" value="TFIIH_C1-like_dom"/>
</dbReference>
<dbReference type="InterPro" id="IPR012170">
    <property type="entry name" value="TFIIH_SSL1/p44"/>
</dbReference>
<feature type="domain" description="C2H2-type" evidence="3">
    <location>
        <begin position="275"/>
        <end position="295"/>
    </location>
</feature>
<dbReference type="InterPro" id="IPR046349">
    <property type="entry name" value="C1-like_sf"/>
</dbReference>
<dbReference type="NCBIfam" id="TIGR00622">
    <property type="entry name" value="ssl1"/>
    <property type="match status" value="1"/>
</dbReference>
<dbReference type="EMBL" id="CP092883">
    <property type="protein sequence ID" value="UYV81913.1"/>
    <property type="molecule type" value="Genomic_DNA"/>
</dbReference>
<keyword evidence="2" id="KW-0862">Zinc</keyword>
<dbReference type="InterPro" id="IPR013083">
    <property type="entry name" value="Znf_RING/FYVE/PHD"/>
</dbReference>
<evidence type="ECO:0000313" key="4">
    <source>
        <dbReference type="EMBL" id="UYV81913.1"/>
    </source>
</evidence>
<proteinExistence type="predicted"/>
<organism evidence="4 5">
    <name type="scientific">Cordylochernes scorpioides</name>
    <dbReference type="NCBI Taxonomy" id="51811"/>
    <lineage>
        <taxon>Eukaryota</taxon>
        <taxon>Metazoa</taxon>
        <taxon>Ecdysozoa</taxon>
        <taxon>Arthropoda</taxon>
        <taxon>Chelicerata</taxon>
        <taxon>Arachnida</taxon>
        <taxon>Pseudoscorpiones</taxon>
        <taxon>Cheliferoidea</taxon>
        <taxon>Chernetidae</taxon>
        <taxon>Cordylochernes</taxon>
    </lineage>
</organism>
<evidence type="ECO:0000256" key="2">
    <source>
        <dbReference type="ARBA" id="ARBA00022833"/>
    </source>
</evidence>
<accession>A0ABY6LPX9</accession>
<dbReference type="InterPro" id="IPR036465">
    <property type="entry name" value="vWFA_dom_sf"/>
</dbReference>
<dbReference type="PROSITE" id="PS00028">
    <property type="entry name" value="ZINC_FINGER_C2H2_1"/>
    <property type="match status" value="1"/>
</dbReference>
<reference evidence="4 5" key="1">
    <citation type="submission" date="2022-01" db="EMBL/GenBank/DDBJ databases">
        <title>A chromosomal length assembly of Cordylochernes scorpioides.</title>
        <authorList>
            <person name="Zeh D."/>
            <person name="Zeh J."/>
        </authorList>
    </citation>
    <scope>NUCLEOTIDE SEQUENCE [LARGE SCALE GENOMIC DNA]</scope>
    <source>
        <strain evidence="4">IN4F17</strain>
        <tissue evidence="4">Whole Body</tissue>
    </source>
</reference>